<dbReference type="AlphaFoldDB" id="A0A5B7K7X6"/>
<gene>
    <name evidence="1" type="ORF">E2C01_102336</name>
</gene>
<accession>A0A5B7K7X6</accession>
<evidence type="ECO:0000313" key="1">
    <source>
        <dbReference type="EMBL" id="MPD06522.1"/>
    </source>
</evidence>
<comment type="caution">
    <text evidence="1">The sequence shown here is derived from an EMBL/GenBank/DDBJ whole genome shotgun (WGS) entry which is preliminary data.</text>
</comment>
<dbReference type="EMBL" id="VSRR010151691">
    <property type="protein sequence ID" value="MPD06522.1"/>
    <property type="molecule type" value="Genomic_DNA"/>
</dbReference>
<name>A0A5B7K7X6_PORTR</name>
<dbReference type="Proteomes" id="UP000324222">
    <property type="component" value="Unassembled WGS sequence"/>
</dbReference>
<keyword evidence="2" id="KW-1185">Reference proteome</keyword>
<reference evidence="1 2" key="1">
    <citation type="submission" date="2019-05" db="EMBL/GenBank/DDBJ databases">
        <title>Another draft genome of Portunus trituberculatus and its Hox gene families provides insights of decapod evolution.</title>
        <authorList>
            <person name="Jeong J.-H."/>
            <person name="Song I."/>
            <person name="Kim S."/>
            <person name="Choi T."/>
            <person name="Kim D."/>
            <person name="Ryu S."/>
            <person name="Kim W."/>
        </authorList>
    </citation>
    <scope>NUCLEOTIDE SEQUENCE [LARGE SCALE GENOMIC DNA]</scope>
    <source>
        <tissue evidence="1">Muscle</tissue>
    </source>
</reference>
<sequence length="122" mass="13801">MTLRKNFFVPDSSSSDEEAAMAVLFLHELTMAGKRNVCGTSENAFGILAARFQMFKHAINTSLKNVRDIVLATVALLDSLRDAARETYSPTELLDREDERKYIMQQGQWRNHPHAGLKDCKV</sequence>
<protein>
    <submittedName>
        <fullName evidence="1">Uncharacterized protein</fullName>
    </submittedName>
</protein>
<proteinExistence type="predicted"/>
<evidence type="ECO:0000313" key="2">
    <source>
        <dbReference type="Proteomes" id="UP000324222"/>
    </source>
</evidence>
<organism evidence="1 2">
    <name type="scientific">Portunus trituberculatus</name>
    <name type="common">Swimming crab</name>
    <name type="synonym">Neptunus trituberculatus</name>
    <dbReference type="NCBI Taxonomy" id="210409"/>
    <lineage>
        <taxon>Eukaryota</taxon>
        <taxon>Metazoa</taxon>
        <taxon>Ecdysozoa</taxon>
        <taxon>Arthropoda</taxon>
        <taxon>Crustacea</taxon>
        <taxon>Multicrustacea</taxon>
        <taxon>Malacostraca</taxon>
        <taxon>Eumalacostraca</taxon>
        <taxon>Eucarida</taxon>
        <taxon>Decapoda</taxon>
        <taxon>Pleocyemata</taxon>
        <taxon>Brachyura</taxon>
        <taxon>Eubrachyura</taxon>
        <taxon>Portunoidea</taxon>
        <taxon>Portunidae</taxon>
        <taxon>Portuninae</taxon>
        <taxon>Portunus</taxon>
    </lineage>
</organism>
<dbReference type="OrthoDB" id="5971912at2759"/>